<dbReference type="EMBL" id="QDKM01000001">
    <property type="protein sequence ID" value="PVH30652.1"/>
    <property type="molecule type" value="Genomic_DNA"/>
</dbReference>
<dbReference type="Pfam" id="PF10932">
    <property type="entry name" value="DUF2783"/>
    <property type="match status" value="1"/>
</dbReference>
<evidence type="ECO:0000313" key="2">
    <source>
        <dbReference type="Proteomes" id="UP000245911"/>
    </source>
</evidence>
<dbReference type="RefSeq" id="WP_116557072.1">
    <property type="nucleotide sequence ID" value="NZ_JBLWXM010000010.1"/>
</dbReference>
<organism evidence="1 2">
    <name type="scientific">Pararhodobacter oceanensis</name>
    <dbReference type="NCBI Taxonomy" id="2172121"/>
    <lineage>
        <taxon>Bacteria</taxon>
        <taxon>Pseudomonadati</taxon>
        <taxon>Pseudomonadota</taxon>
        <taxon>Alphaproteobacteria</taxon>
        <taxon>Rhodobacterales</taxon>
        <taxon>Paracoccaceae</taxon>
        <taxon>Pararhodobacter</taxon>
    </lineage>
</organism>
<dbReference type="InterPro" id="IPR021233">
    <property type="entry name" value="DUF2783"/>
</dbReference>
<name>A0A2T8HZ81_9RHOB</name>
<dbReference type="Proteomes" id="UP000245911">
    <property type="component" value="Unassembled WGS sequence"/>
</dbReference>
<protein>
    <recommendedName>
        <fullName evidence="3">DUF2783 domain-containing protein</fullName>
    </recommendedName>
</protein>
<gene>
    <name evidence="1" type="ORF">DDE20_03795</name>
</gene>
<evidence type="ECO:0000313" key="1">
    <source>
        <dbReference type="EMBL" id="PVH30652.1"/>
    </source>
</evidence>
<dbReference type="OrthoDB" id="8420594at2"/>
<comment type="caution">
    <text evidence="1">The sequence shown here is derived from an EMBL/GenBank/DDBJ whole genome shotgun (WGS) entry which is preliminary data.</text>
</comment>
<dbReference type="AlphaFoldDB" id="A0A2T8HZ81"/>
<evidence type="ECO:0008006" key="3">
    <source>
        <dbReference type="Google" id="ProtNLM"/>
    </source>
</evidence>
<reference evidence="1 2" key="1">
    <citation type="submission" date="2018-04" db="EMBL/GenBank/DDBJ databases">
        <title>Pararhodobacter oceanense sp. nov., isolated from marine intertidal sediment.</title>
        <authorList>
            <person name="Wang X.-L."/>
            <person name="Du Z.-J."/>
        </authorList>
    </citation>
    <scope>NUCLEOTIDE SEQUENCE [LARGE SCALE GENOMIC DNA]</scope>
    <source>
        <strain evidence="1 2">AM505</strain>
    </source>
</reference>
<proteinExistence type="predicted"/>
<sequence>MGQLNTTRNMAQADDVYEMLIDAHEGKSKPESDAFNARLIITLINHIGDKEVIAQALAIAEG</sequence>
<accession>A0A2T8HZ81</accession>
<keyword evidence="2" id="KW-1185">Reference proteome</keyword>